<dbReference type="InterPro" id="IPR036891">
    <property type="entry name" value="Signal_recog_part_SRP54_M_sf"/>
</dbReference>
<sequence length="447" mass="48751">MVLESLGGSLRGALKKIASASRIDKQVVDEAVREIQRALLQADVNVKLVMNLSNRIRDRALSEKPAPGMNPREHVINIVYQELINLVGKSSPVSLEKQTIMLVGLQGSGKTTTAAKLATFFQRKGLRSAVVCADTFRAGAFDQLKALCEKQGVFFYGEKGNPDAPAVARRGLEASRKYDVAIVDTAGRHALEEDLIQEMMEIDAVVTADHKLLVMDAAIGQQASEQAKAFNRAVGITGVIITKLDGTAKGGGAMSAVAETNSSVAFIGVGETPSDLERFEADRFISRLLGMGDIKTLIERAQETKVEDEVDVEALMRGKFTLKDMCKQMEAINKMGPLKQIMQMLPLGGLGVDLSDQEYQVTKDRLEKYRVIMSSMTEAELEDPKIITASRIKRISRGSGTPPEVVRELLKSHKAMQKALKGMRGMNKMGMKRMMKKFGPMMGGGGM</sequence>
<dbReference type="PANTHER" id="PTHR11564:SF5">
    <property type="entry name" value="SIGNAL RECOGNITION PARTICLE SUBUNIT SRP54"/>
    <property type="match status" value="1"/>
</dbReference>
<dbReference type="PANTHER" id="PTHR11564">
    <property type="entry name" value="SIGNAL RECOGNITION PARTICLE 54K PROTEIN SRP54"/>
    <property type="match status" value="1"/>
</dbReference>
<dbReference type="SUPFAM" id="SSF47364">
    <property type="entry name" value="Domain of the SRP/SRP receptor G-proteins"/>
    <property type="match status" value="1"/>
</dbReference>
<dbReference type="EC" id="3.6.5.4" evidence="9"/>
<dbReference type="InterPro" id="IPR042101">
    <property type="entry name" value="SRP54_N_sf"/>
</dbReference>
<dbReference type="InterPro" id="IPR027417">
    <property type="entry name" value="P-loop_NTPase"/>
</dbReference>
<dbReference type="Pfam" id="PF02881">
    <property type="entry name" value="SRP54_N"/>
    <property type="match status" value="1"/>
</dbReference>
<comment type="caution">
    <text evidence="13">The sequence shown here is derived from an EMBL/GenBank/DDBJ whole genome shotgun (WGS) entry which is preliminary data.</text>
</comment>
<evidence type="ECO:0000256" key="2">
    <source>
        <dbReference type="ARBA" id="ARBA00022490"/>
    </source>
</evidence>
<dbReference type="InterPro" id="IPR003593">
    <property type="entry name" value="AAA+_ATPase"/>
</dbReference>
<dbReference type="Pfam" id="PF02978">
    <property type="entry name" value="SRP_SPB"/>
    <property type="match status" value="1"/>
</dbReference>
<feature type="binding site" evidence="9">
    <location>
        <begin position="242"/>
        <end position="245"/>
    </location>
    <ligand>
        <name>GTP</name>
        <dbReference type="ChEBI" id="CHEBI:37565"/>
    </ligand>
</feature>
<evidence type="ECO:0000256" key="6">
    <source>
        <dbReference type="ARBA" id="ARBA00023134"/>
    </source>
</evidence>
<dbReference type="Proteomes" id="UP001220010">
    <property type="component" value="Unassembled WGS sequence"/>
</dbReference>
<keyword evidence="5 9" id="KW-0694">RNA-binding</keyword>
<keyword evidence="14" id="KW-1185">Reference proteome</keyword>
<feature type="binding site" evidence="9">
    <location>
        <begin position="184"/>
        <end position="188"/>
    </location>
    <ligand>
        <name>GTP</name>
        <dbReference type="ChEBI" id="CHEBI:37565"/>
    </ligand>
</feature>
<keyword evidence="4 9" id="KW-0378">Hydrolase</keyword>
<evidence type="ECO:0000256" key="3">
    <source>
        <dbReference type="ARBA" id="ARBA00022741"/>
    </source>
</evidence>
<name>A0ABT5X5G1_9EURY</name>
<evidence type="ECO:0000259" key="12">
    <source>
        <dbReference type="SMART" id="SM00963"/>
    </source>
</evidence>
<feature type="binding site" evidence="9">
    <location>
        <begin position="104"/>
        <end position="111"/>
    </location>
    <ligand>
        <name>GTP</name>
        <dbReference type="ChEBI" id="CHEBI:37565"/>
    </ligand>
</feature>
<dbReference type="Gene3D" id="3.40.50.300">
    <property type="entry name" value="P-loop containing nucleotide triphosphate hydrolases"/>
    <property type="match status" value="1"/>
</dbReference>
<evidence type="ECO:0000256" key="8">
    <source>
        <dbReference type="ARBA" id="ARBA00023274"/>
    </source>
</evidence>
<evidence type="ECO:0000256" key="5">
    <source>
        <dbReference type="ARBA" id="ARBA00022884"/>
    </source>
</evidence>
<comment type="function">
    <text evidence="9">Involved in targeting and insertion of nascent membrane proteins into the cytoplasmic membrane. Binds to the hydrophobic signal sequence of the ribosome-nascent chain (RNC) as it emerges from the ribosomes. The SRP-RNC complex is then targeted to the cytoplasmic membrane where it interacts with the SRP receptor FtsY.</text>
</comment>
<dbReference type="InterPro" id="IPR036225">
    <property type="entry name" value="SRP/SRP_N"/>
</dbReference>
<dbReference type="CDD" id="cd17875">
    <property type="entry name" value="SRP54_G"/>
    <property type="match status" value="1"/>
</dbReference>
<evidence type="ECO:0000259" key="10">
    <source>
        <dbReference type="SMART" id="SM00382"/>
    </source>
</evidence>
<dbReference type="SUPFAM" id="SSF47446">
    <property type="entry name" value="Signal peptide-binding domain"/>
    <property type="match status" value="1"/>
</dbReference>
<dbReference type="SMART" id="SM00382">
    <property type="entry name" value="AAA"/>
    <property type="match status" value="1"/>
</dbReference>
<keyword evidence="7 9" id="KW-0733">Signal recognition particle</keyword>
<keyword evidence="2 9" id="KW-0963">Cytoplasm</keyword>
<comment type="subunit">
    <text evidence="9">Part of the signal recognition particle protein translocation system, which is composed of SRP and FtsY. Archaeal SRP consists of a 7S RNA molecule of 300 nucleotides and two protein subunits: SRP54 and SRP19.</text>
</comment>
<dbReference type="HAMAP" id="MF_00306">
    <property type="entry name" value="SRP54"/>
    <property type="match status" value="1"/>
</dbReference>
<reference evidence="13 14" key="1">
    <citation type="submission" date="2023-03" db="EMBL/GenBank/DDBJ databases">
        <title>WGS of Methanotrichaceae archaeon Mx.</title>
        <authorList>
            <person name="Sorokin D.Y."/>
            <person name="Merkel A.Y."/>
        </authorList>
    </citation>
    <scope>NUCLEOTIDE SEQUENCE [LARGE SCALE GENOMIC DNA]</scope>
    <source>
        <strain evidence="13 14">Mx</strain>
    </source>
</reference>
<dbReference type="InterPro" id="IPR013822">
    <property type="entry name" value="Signal_recog_particl_SRP54_hlx"/>
</dbReference>
<keyword evidence="3 9" id="KW-0547">Nucleotide-binding</keyword>
<comment type="similarity">
    <text evidence="1 9">Belongs to the GTP-binding SRP family. SRP54 subfamily.</text>
</comment>
<evidence type="ECO:0000256" key="9">
    <source>
        <dbReference type="HAMAP-Rule" id="MF_00306"/>
    </source>
</evidence>
<comment type="subcellular location">
    <subcellularLocation>
        <location evidence="9">Cytoplasm</location>
    </subcellularLocation>
    <text evidence="9">The SRP-RNC complex is targeted to the cytoplasmic membrane.</text>
</comment>
<evidence type="ECO:0000256" key="4">
    <source>
        <dbReference type="ARBA" id="ARBA00022801"/>
    </source>
</evidence>
<protein>
    <recommendedName>
        <fullName evidence="9">Signal recognition particle 54 kDa protein</fullName>
        <shortName evidence="9">SRP54</shortName>
        <ecNumber evidence="9">3.6.5.4</ecNumber>
    </recommendedName>
</protein>
<feature type="domain" description="SRP54-type proteins GTP-binding" evidence="11">
    <location>
        <begin position="97"/>
        <end position="290"/>
    </location>
</feature>
<dbReference type="RefSeq" id="WP_316965689.1">
    <property type="nucleotide sequence ID" value="NZ_JARFPK010000005.1"/>
</dbReference>
<dbReference type="Gene3D" id="1.10.260.30">
    <property type="entry name" value="Signal recognition particle, SRP54 subunit, M-domain"/>
    <property type="match status" value="1"/>
</dbReference>
<dbReference type="InterPro" id="IPR022941">
    <property type="entry name" value="SRP54"/>
</dbReference>
<feature type="domain" description="AAA+ ATPase" evidence="10">
    <location>
        <begin position="96"/>
        <end position="295"/>
    </location>
</feature>
<evidence type="ECO:0000256" key="7">
    <source>
        <dbReference type="ARBA" id="ARBA00023135"/>
    </source>
</evidence>
<proteinExistence type="inferred from homology"/>
<dbReference type="SMART" id="SM00963">
    <property type="entry name" value="SRP54_N"/>
    <property type="match status" value="1"/>
</dbReference>
<evidence type="ECO:0000313" key="13">
    <source>
        <dbReference type="EMBL" id="MDF0589929.1"/>
    </source>
</evidence>
<dbReference type="Gene3D" id="1.20.120.140">
    <property type="entry name" value="Signal recognition particle SRP54, nucleotide-binding domain"/>
    <property type="match status" value="1"/>
</dbReference>
<evidence type="ECO:0000256" key="1">
    <source>
        <dbReference type="ARBA" id="ARBA00005450"/>
    </source>
</evidence>
<keyword evidence="8 9" id="KW-0687">Ribonucleoprotein</keyword>
<feature type="domain" description="Signal recognition particle SRP54 helical bundle" evidence="12">
    <location>
        <begin position="2"/>
        <end position="87"/>
    </location>
</feature>
<dbReference type="SMART" id="SM00962">
    <property type="entry name" value="SRP54"/>
    <property type="match status" value="1"/>
</dbReference>
<dbReference type="InterPro" id="IPR004125">
    <property type="entry name" value="Signal_recog_particle_SRP54_M"/>
</dbReference>
<dbReference type="SUPFAM" id="SSF52540">
    <property type="entry name" value="P-loop containing nucleoside triphosphate hydrolases"/>
    <property type="match status" value="1"/>
</dbReference>
<dbReference type="EMBL" id="JARFPK010000005">
    <property type="protein sequence ID" value="MDF0589929.1"/>
    <property type="molecule type" value="Genomic_DNA"/>
</dbReference>
<evidence type="ECO:0000313" key="14">
    <source>
        <dbReference type="Proteomes" id="UP001220010"/>
    </source>
</evidence>
<evidence type="ECO:0000259" key="11">
    <source>
        <dbReference type="SMART" id="SM00962"/>
    </source>
</evidence>
<accession>A0ABT5X5G1</accession>
<comment type="domain">
    <text evidence="9">Composed of three domains: the N-terminal N domain, which is responsible for interactions with the ribosome, the central G domain, which binds GTP, and the C-terminal M domain, which binds the RNA and the signal sequence of the RNC.</text>
</comment>
<dbReference type="InterPro" id="IPR000897">
    <property type="entry name" value="SRP54_GTPase_dom"/>
</dbReference>
<dbReference type="Pfam" id="PF00448">
    <property type="entry name" value="SRP54"/>
    <property type="match status" value="1"/>
</dbReference>
<gene>
    <name evidence="9" type="primary">srp54</name>
    <name evidence="13" type="ORF">P0O15_01880</name>
</gene>
<comment type="catalytic activity">
    <reaction evidence="9">
        <text>GTP + H2O = GDP + phosphate + H(+)</text>
        <dbReference type="Rhea" id="RHEA:19669"/>
        <dbReference type="ChEBI" id="CHEBI:15377"/>
        <dbReference type="ChEBI" id="CHEBI:15378"/>
        <dbReference type="ChEBI" id="CHEBI:37565"/>
        <dbReference type="ChEBI" id="CHEBI:43474"/>
        <dbReference type="ChEBI" id="CHEBI:58189"/>
        <dbReference type="EC" id="3.6.5.4"/>
    </reaction>
</comment>
<organism evidence="13 14">
    <name type="scientific">Candidatus Methanocrinis natronophilus</name>
    <dbReference type="NCBI Taxonomy" id="3033396"/>
    <lineage>
        <taxon>Archaea</taxon>
        <taxon>Methanobacteriati</taxon>
        <taxon>Methanobacteriota</taxon>
        <taxon>Stenosarchaea group</taxon>
        <taxon>Methanomicrobia</taxon>
        <taxon>Methanotrichales</taxon>
        <taxon>Methanotrichaceae</taxon>
        <taxon>Methanocrinis</taxon>
    </lineage>
</organism>
<keyword evidence="6 9" id="KW-0342">GTP-binding</keyword>